<feature type="compositionally biased region" description="Basic and acidic residues" evidence="1">
    <location>
        <begin position="121"/>
        <end position="136"/>
    </location>
</feature>
<reference evidence="2 3" key="1">
    <citation type="submission" date="2016-01" db="EMBL/GenBank/DDBJ databases">
        <authorList>
            <person name="Regsiter A."/>
            <person name="william w."/>
        </authorList>
    </citation>
    <scope>NUCLEOTIDE SEQUENCE [LARGE SCALE GENOMIC DNA]</scope>
    <source>
        <strain evidence="2 3">CFBP 5494</strain>
    </source>
</reference>
<feature type="region of interest" description="Disordered" evidence="1">
    <location>
        <begin position="117"/>
        <end position="136"/>
    </location>
</feature>
<keyword evidence="3" id="KW-1185">Reference proteome</keyword>
<protein>
    <submittedName>
        <fullName evidence="2">Uncharacterized protein</fullName>
    </submittedName>
</protein>
<dbReference type="AlphaFoldDB" id="A0A9W5B1F0"/>
<evidence type="ECO:0000256" key="1">
    <source>
        <dbReference type="SAM" id="MobiDB-lite"/>
    </source>
</evidence>
<gene>
    <name evidence="2" type="ORF">AGR2A_Cc30022</name>
</gene>
<dbReference type="EMBL" id="FBVY01000014">
    <property type="protein sequence ID" value="CUW91555.1"/>
    <property type="molecule type" value="Genomic_DNA"/>
</dbReference>
<proteinExistence type="predicted"/>
<dbReference type="Proteomes" id="UP000191933">
    <property type="component" value="Unassembled WGS sequence"/>
</dbReference>
<evidence type="ECO:0000313" key="3">
    <source>
        <dbReference type="Proteomes" id="UP000191933"/>
    </source>
</evidence>
<evidence type="ECO:0000313" key="2">
    <source>
        <dbReference type="EMBL" id="CUW91555.1"/>
    </source>
</evidence>
<comment type="caution">
    <text evidence="2">The sequence shown here is derived from an EMBL/GenBank/DDBJ whole genome shotgun (WGS) entry which is preliminary data.</text>
</comment>
<organism evidence="2 3">
    <name type="scientific">Agrobacterium genomosp. 2 str. CFBP 5494</name>
    <dbReference type="NCBI Taxonomy" id="1183436"/>
    <lineage>
        <taxon>Bacteria</taxon>
        <taxon>Pseudomonadati</taxon>
        <taxon>Pseudomonadota</taxon>
        <taxon>Alphaproteobacteria</taxon>
        <taxon>Hyphomicrobiales</taxon>
        <taxon>Rhizobiaceae</taxon>
        <taxon>Rhizobium/Agrobacterium group</taxon>
        <taxon>Agrobacterium</taxon>
        <taxon>Agrobacterium tumefaciens complex</taxon>
    </lineage>
</organism>
<accession>A0A9W5B1F0</accession>
<sequence>MLRLGVFVATVLRMLLTIGRTGKNGSLRLAENTDRIAFINGDENPLIDDWIPFGVEKYEICRAETAAGQNDRGGVGNRGIGNFRVADDNLADRTVETEDAGVIHRDAQYVFLGKTGLERPSQNDRQADHNFRQFSG</sequence>
<name>A0A9W5B1F0_9HYPH</name>